<reference evidence="1 2" key="1">
    <citation type="submission" date="2011-02" db="EMBL/GenBank/DDBJ databases">
        <title>The Genome Sequence of Sphaeroforma arctica JP610.</title>
        <authorList>
            <consortium name="The Broad Institute Genome Sequencing Platform"/>
            <person name="Russ C."/>
            <person name="Cuomo C."/>
            <person name="Young S.K."/>
            <person name="Zeng Q."/>
            <person name="Gargeya S."/>
            <person name="Alvarado L."/>
            <person name="Berlin A."/>
            <person name="Chapman S.B."/>
            <person name="Chen Z."/>
            <person name="Freedman E."/>
            <person name="Gellesch M."/>
            <person name="Goldberg J."/>
            <person name="Griggs A."/>
            <person name="Gujja S."/>
            <person name="Heilman E."/>
            <person name="Heiman D."/>
            <person name="Howarth C."/>
            <person name="Mehta T."/>
            <person name="Neiman D."/>
            <person name="Pearson M."/>
            <person name="Roberts A."/>
            <person name="Saif S."/>
            <person name="Shea T."/>
            <person name="Shenoy N."/>
            <person name="Sisk P."/>
            <person name="Stolte C."/>
            <person name="Sykes S."/>
            <person name="White J."/>
            <person name="Yandava C."/>
            <person name="Burger G."/>
            <person name="Gray M.W."/>
            <person name="Holland P.W.H."/>
            <person name="King N."/>
            <person name="Lang F.B.F."/>
            <person name="Roger A.J."/>
            <person name="Ruiz-Trillo I."/>
            <person name="Haas B."/>
            <person name="Nusbaum C."/>
            <person name="Birren B."/>
        </authorList>
    </citation>
    <scope>NUCLEOTIDE SEQUENCE [LARGE SCALE GENOMIC DNA]</scope>
    <source>
        <strain evidence="1 2">JP610</strain>
    </source>
</reference>
<protein>
    <submittedName>
        <fullName evidence="1">Uncharacterized protein</fullName>
    </submittedName>
</protein>
<dbReference type="SUPFAM" id="SSF50978">
    <property type="entry name" value="WD40 repeat-like"/>
    <property type="match status" value="1"/>
</dbReference>
<evidence type="ECO:0000313" key="1">
    <source>
        <dbReference type="EMBL" id="KNC74629.1"/>
    </source>
</evidence>
<gene>
    <name evidence="1" type="ORF">SARC_12831</name>
</gene>
<name>A0A0L0FCZ0_9EUKA</name>
<organism evidence="1 2">
    <name type="scientific">Sphaeroforma arctica JP610</name>
    <dbReference type="NCBI Taxonomy" id="667725"/>
    <lineage>
        <taxon>Eukaryota</taxon>
        <taxon>Ichthyosporea</taxon>
        <taxon>Ichthyophonida</taxon>
        <taxon>Sphaeroforma</taxon>
    </lineage>
</organism>
<dbReference type="RefSeq" id="XP_014148531.1">
    <property type="nucleotide sequence ID" value="XM_014293056.1"/>
</dbReference>
<sequence>MLTRLSSPVISVVAREHSELPTPKPVTKVPDKGQRLTDKPMSVVNGAAMLDFTFSPTNPCKLAAACEDGVTRVWTLPEGTGAAAEDYSVDSIASAGGHARVVLLKGHNKKAHLVRFCPISHDVIATASYGKELGCCVFLYSIVCRLLYGRIYM</sequence>
<proteinExistence type="predicted"/>
<keyword evidence="2" id="KW-1185">Reference proteome</keyword>
<dbReference type="EMBL" id="KQ244227">
    <property type="protein sequence ID" value="KNC74629.1"/>
    <property type="molecule type" value="Genomic_DNA"/>
</dbReference>
<dbReference type="InterPro" id="IPR036322">
    <property type="entry name" value="WD40_repeat_dom_sf"/>
</dbReference>
<dbReference type="OrthoDB" id="347435at2759"/>
<accession>A0A0L0FCZ0</accession>
<dbReference type="AlphaFoldDB" id="A0A0L0FCZ0"/>
<evidence type="ECO:0000313" key="2">
    <source>
        <dbReference type="Proteomes" id="UP000054560"/>
    </source>
</evidence>
<dbReference type="Gene3D" id="2.130.10.10">
    <property type="entry name" value="YVTN repeat-like/Quinoprotein amine dehydrogenase"/>
    <property type="match status" value="1"/>
</dbReference>
<dbReference type="Proteomes" id="UP000054560">
    <property type="component" value="Unassembled WGS sequence"/>
</dbReference>
<dbReference type="InterPro" id="IPR015943">
    <property type="entry name" value="WD40/YVTN_repeat-like_dom_sf"/>
</dbReference>
<dbReference type="GeneID" id="25913335"/>